<keyword evidence="5" id="KW-1185">Reference proteome</keyword>
<protein>
    <submittedName>
        <fullName evidence="4">Prepilin-type N-terminal cleavage/methylation domain-containing protein</fullName>
    </submittedName>
</protein>
<evidence type="ECO:0000256" key="3">
    <source>
        <dbReference type="SAM" id="Phobius"/>
    </source>
</evidence>
<dbReference type="KEGG" id="mmec:FIU01_02235"/>
<dbReference type="InterPro" id="IPR012902">
    <property type="entry name" value="N_methyl_site"/>
</dbReference>
<dbReference type="PROSITE" id="PS00409">
    <property type="entry name" value="PROKAR_NTER_METHYL"/>
    <property type="match status" value="1"/>
</dbReference>
<accession>A0A5B8CVD7</accession>
<dbReference type="Proteomes" id="UP000311008">
    <property type="component" value="Chromosome"/>
</dbReference>
<evidence type="ECO:0000313" key="4">
    <source>
        <dbReference type="EMBL" id="QDC45278.1"/>
    </source>
</evidence>
<evidence type="ECO:0000256" key="2">
    <source>
        <dbReference type="ARBA" id="ARBA00022481"/>
    </source>
</evidence>
<feature type="transmembrane region" description="Helical" evidence="3">
    <location>
        <begin position="12"/>
        <end position="32"/>
    </location>
</feature>
<dbReference type="EMBL" id="CP040946">
    <property type="protein sequence ID" value="QDC45278.1"/>
    <property type="molecule type" value="Genomic_DNA"/>
</dbReference>
<comment type="similarity">
    <text evidence="1">Belongs to the N-Me-Phe pilin family.</text>
</comment>
<dbReference type="NCBIfam" id="TIGR02532">
    <property type="entry name" value="IV_pilin_GFxxxE"/>
    <property type="match status" value="1"/>
</dbReference>
<name>A0A5B8CVD7_9PROT</name>
<organism evidence="4 5">
    <name type="scientific">Methylophilus medardicus</name>
    <dbReference type="NCBI Taxonomy" id="2588534"/>
    <lineage>
        <taxon>Bacteria</taxon>
        <taxon>Pseudomonadati</taxon>
        <taxon>Pseudomonadota</taxon>
        <taxon>Betaproteobacteria</taxon>
        <taxon>Nitrosomonadales</taxon>
        <taxon>Methylophilaceae</taxon>
        <taxon>Methylophilus</taxon>
    </lineage>
</organism>
<evidence type="ECO:0000256" key="1">
    <source>
        <dbReference type="ARBA" id="ARBA00005233"/>
    </source>
</evidence>
<keyword evidence="3" id="KW-1133">Transmembrane helix</keyword>
<reference evidence="5" key="1">
    <citation type="journal article" date="2019" name="ISME J.">
        <title>Evolution in action: habitat transition from sediment to the pelagial leads to genome streamlining in Methylophilaceae.</title>
        <authorList>
            <person name="Salcher M."/>
            <person name="Schaefle D."/>
            <person name="Kaspar M."/>
            <person name="Neuenschwander S.M."/>
            <person name="Ghai R."/>
        </authorList>
    </citation>
    <scope>NUCLEOTIDE SEQUENCE [LARGE SCALE GENOMIC DNA]</scope>
    <source>
        <strain evidence="5">MMS-M-51</strain>
    </source>
</reference>
<dbReference type="PANTHER" id="PTHR30093:SF34">
    <property type="entry name" value="PREPILIN PEPTIDASE-DEPENDENT PROTEIN D"/>
    <property type="match status" value="1"/>
</dbReference>
<dbReference type="PANTHER" id="PTHR30093">
    <property type="entry name" value="GENERAL SECRETION PATHWAY PROTEIN G"/>
    <property type="match status" value="1"/>
</dbReference>
<dbReference type="Gene3D" id="3.30.700.10">
    <property type="entry name" value="Glycoprotein, Type 4 Pilin"/>
    <property type="match status" value="1"/>
</dbReference>
<dbReference type="OrthoDB" id="8538177at2"/>
<dbReference type="AlphaFoldDB" id="A0A5B8CVD7"/>
<proteinExistence type="inferred from homology"/>
<keyword evidence="3" id="KW-0472">Membrane</keyword>
<dbReference type="Pfam" id="PF07963">
    <property type="entry name" value="N_methyl"/>
    <property type="match status" value="1"/>
</dbReference>
<dbReference type="SUPFAM" id="SSF54523">
    <property type="entry name" value="Pili subunits"/>
    <property type="match status" value="1"/>
</dbReference>
<evidence type="ECO:0000313" key="5">
    <source>
        <dbReference type="Proteomes" id="UP000311008"/>
    </source>
</evidence>
<dbReference type="InterPro" id="IPR045584">
    <property type="entry name" value="Pilin-like"/>
</dbReference>
<keyword evidence="2" id="KW-0488">Methylation</keyword>
<keyword evidence="3" id="KW-0812">Transmembrane</keyword>
<gene>
    <name evidence="4" type="ORF">FIU01_02235</name>
</gene>
<sequence length="112" mass="11453">MKKHVQQGFTLIELMIVVAIIGILASVAIPAYTDYVQEAHNGACLEEASAHAKRTYAQIVLGNTANLPAYAGTNCTVTTAAAALTDTAVYAPVGGTAGKSYSCSMANAGSCI</sequence>